<gene>
    <name evidence="2" type="ORF">NEZAVI_LOCUS482</name>
</gene>
<evidence type="ECO:0000313" key="3">
    <source>
        <dbReference type="Proteomes" id="UP001152798"/>
    </source>
</evidence>
<protein>
    <submittedName>
        <fullName evidence="2">Uncharacterized protein</fullName>
    </submittedName>
</protein>
<dbReference type="AlphaFoldDB" id="A0A9P0H1M5"/>
<keyword evidence="3" id="KW-1185">Reference proteome</keyword>
<sequence>MEQVGTWVNRKRTNQRPEKRQSCHISLRSALTDPGSPEWQIWRSFEEISLAVTHLSGMGPNRKLAEVLSQHWPGTSNKRHLDQSKRAKTSLSSSKPFDTLNKSRI</sequence>
<feature type="region of interest" description="Disordered" evidence="1">
    <location>
        <begin position="74"/>
        <end position="105"/>
    </location>
</feature>
<feature type="compositionally biased region" description="Polar residues" evidence="1">
    <location>
        <begin position="89"/>
        <end position="105"/>
    </location>
</feature>
<organism evidence="2 3">
    <name type="scientific">Nezara viridula</name>
    <name type="common">Southern green stink bug</name>
    <name type="synonym">Cimex viridulus</name>
    <dbReference type="NCBI Taxonomy" id="85310"/>
    <lineage>
        <taxon>Eukaryota</taxon>
        <taxon>Metazoa</taxon>
        <taxon>Ecdysozoa</taxon>
        <taxon>Arthropoda</taxon>
        <taxon>Hexapoda</taxon>
        <taxon>Insecta</taxon>
        <taxon>Pterygota</taxon>
        <taxon>Neoptera</taxon>
        <taxon>Paraneoptera</taxon>
        <taxon>Hemiptera</taxon>
        <taxon>Heteroptera</taxon>
        <taxon>Panheteroptera</taxon>
        <taxon>Pentatomomorpha</taxon>
        <taxon>Pentatomoidea</taxon>
        <taxon>Pentatomidae</taxon>
        <taxon>Pentatominae</taxon>
        <taxon>Nezara</taxon>
    </lineage>
</organism>
<proteinExistence type="predicted"/>
<accession>A0A9P0H1M5</accession>
<dbReference type="EMBL" id="OV725077">
    <property type="protein sequence ID" value="CAH1388997.1"/>
    <property type="molecule type" value="Genomic_DNA"/>
</dbReference>
<feature type="region of interest" description="Disordered" evidence="1">
    <location>
        <begin position="1"/>
        <end position="23"/>
    </location>
</feature>
<name>A0A9P0H1M5_NEZVI</name>
<evidence type="ECO:0000256" key="1">
    <source>
        <dbReference type="SAM" id="MobiDB-lite"/>
    </source>
</evidence>
<reference evidence="2" key="1">
    <citation type="submission" date="2022-01" db="EMBL/GenBank/DDBJ databases">
        <authorList>
            <person name="King R."/>
        </authorList>
    </citation>
    <scope>NUCLEOTIDE SEQUENCE</scope>
</reference>
<dbReference type="Proteomes" id="UP001152798">
    <property type="component" value="Chromosome 1"/>
</dbReference>
<evidence type="ECO:0000313" key="2">
    <source>
        <dbReference type="EMBL" id="CAH1388997.1"/>
    </source>
</evidence>